<evidence type="ECO:0000313" key="1">
    <source>
        <dbReference type="EMBL" id="MET3659321.1"/>
    </source>
</evidence>
<dbReference type="EMBL" id="JBEPME010000009">
    <property type="protein sequence ID" value="MET3659321.1"/>
    <property type="molecule type" value="Genomic_DNA"/>
</dbReference>
<dbReference type="RefSeq" id="WP_338653596.1">
    <property type="nucleotide sequence ID" value="NZ_CP146246.1"/>
</dbReference>
<keyword evidence="2" id="KW-1185">Reference proteome</keyword>
<evidence type="ECO:0000313" key="2">
    <source>
        <dbReference type="Proteomes" id="UP001549104"/>
    </source>
</evidence>
<evidence type="ECO:0008006" key="3">
    <source>
        <dbReference type="Google" id="ProtNLM"/>
    </source>
</evidence>
<accession>A0ABV2KE03</accession>
<name>A0ABV2KE03_SPOPS</name>
<comment type="caution">
    <text evidence="1">The sequence shown here is derived from an EMBL/GenBank/DDBJ whole genome shotgun (WGS) entry which is preliminary data.</text>
</comment>
<gene>
    <name evidence="1" type="ORF">ABIC55_004460</name>
</gene>
<sequence length="38" mass="4252">MNIGKLLKTAIKLAPIVYPIVRKVMKEKKATSTTIPKK</sequence>
<proteinExistence type="predicted"/>
<reference evidence="1 2" key="1">
    <citation type="submission" date="2024-06" db="EMBL/GenBank/DDBJ databases">
        <title>Sorghum-associated microbial communities from plants grown in Nebraska, USA.</title>
        <authorList>
            <person name="Schachtman D."/>
        </authorList>
    </citation>
    <scope>NUCLEOTIDE SEQUENCE [LARGE SCALE GENOMIC DNA]</scope>
    <source>
        <strain evidence="1 2">1288</strain>
    </source>
</reference>
<organism evidence="1 2">
    <name type="scientific">Sporosarcina psychrophila</name>
    <name type="common">Bacillus psychrophilus</name>
    <dbReference type="NCBI Taxonomy" id="1476"/>
    <lineage>
        <taxon>Bacteria</taxon>
        <taxon>Bacillati</taxon>
        <taxon>Bacillota</taxon>
        <taxon>Bacilli</taxon>
        <taxon>Bacillales</taxon>
        <taxon>Caryophanaceae</taxon>
        <taxon>Sporosarcina</taxon>
    </lineage>
</organism>
<dbReference type="Proteomes" id="UP001549104">
    <property type="component" value="Unassembled WGS sequence"/>
</dbReference>
<protein>
    <recommendedName>
        <fullName evidence="3">Stage V sporulation protein M</fullName>
    </recommendedName>
</protein>